<comment type="caution">
    <text evidence="2">The sequence shown here is derived from an EMBL/GenBank/DDBJ whole genome shotgun (WGS) entry which is preliminary data.</text>
</comment>
<keyword evidence="1" id="KW-1133">Transmembrane helix</keyword>
<feature type="transmembrane region" description="Helical" evidence="1">
    <location>
        <begin position="12"/>
        <end position="29"/>
    </location>
</feature>
<keyword evidence="1" id="KW-0472">Membrane</keyword>
<feature type="transmembrane region" description="Helical" evidence="1">
    <location>
        <begin position="35"/>
        <end position="55"/>
    </location>
</feature>
<sequence length="110" mass="12576">MLSWKDIGKEIVLSIVMVLSASGLVYKWLSLNDRVDLVIVFLAATLVASLALLLISVELRMQSMTEEFQNVRRTIAISSDELENRISKTIRPEIRELGEKIDSLQRKLFR</sequence>
<dbReference type="AlphaFoldDB" id="A0A7J2TJ02"/>
<evidence type="ECO:0000256" key="1">
    <source>
        <dbReference type="SAM" id="Phobius"/>
    </source>
</evidence>
<organism evidence="2">
    <name type="scientific">Archaeoglobus fulgidus</name>
    <dbReference type="NCBI Taxonomy" id="2234"/>
    <lineage>
        <taxon>Archaea</taxon>
        <taxon>Methanobacteriati</taxon>
        <taxon>Methanobacteriota</taxon>
        <taxon>Archaeoglobi</taxon>
        <taxon>Archaeoglobales</taxon>
        <taxon>Archaeoglobaceae</taxon>
        <taxon>Archaeoglobus</taxon>
    </lineage>
</organism>
<accession>A0A7J2TJ02</accession>
<keyword evidence="1" id="KW-0812">Transmembrane</keyword>
<gene>
    <name evidence="2" type="ORF">ENP88_05500</name>
</gene>
<evidence type="ECO:0000313" key="2">
    <source>
        <dbReference type="EMBL" id="HEH35590.1"/>
    </source>
</evidence>
<protein>
    <submittedName>
        <fullName evidence="2">Uncharacterized protein</fullName>
    </submittedName>
</protein>
<dbReference type="EMBL" id="DSLA01000086">
    <property type="protein sequence ID" value="HEH35590.1"/>
    <property type="molecule type" value="Genomic_DNA"/>
</dbReference>
<reference evidence="2" key="1">
    <citation type="journal article" date="2020" name="mSystems">
        <title>Genome- and Community-Level Interaction Insights into Carbon Utilization and Element Cycling Functions of Hydrothermarchaeota in Hydrothermal Sediment.</title>
        <authorList>
            <person name="Zhou Z."/>
            <person name="Liu Y."/>
            <person name="Xu W."/>
            <person name="Pan J."/>
            <person name="Luo Z.H."/>
            <person name="Li M."/>
        </authorList>
    </citation>
    <scope>NUCLEOTIDE SEQUENCE [LARGE SCALE GENOMIC DNA]</scope>
    <source>
        <strain evidence="2">SpSt-26</strain>
    </source>
</reference>
<name>A0A7J2TJ02_ARCFL</name>
<proteinExistence type="predicted"/>